<evidence type="ECO:0000256" key="3">
    <source>
        <dbReference type="ARBA" id="ARBA00022692"/>
    </source>
</evidence>
<reference evidence="7 8" key="1">
    <citation type="submission" date="2022-04" db="EMBL/GenBank/DDBJ databases">
        <title>Complete genome of Methanothermobacter tenebrarum strain RMAS.</title>
        <authorList>
            <person name="Nakamura K."/>
            <person name="Oshima K."/>
            <person name="Hattori M."/>
            <person name="Kamagata Y."/>
            <person name="Takamizawa K."/>
        </authorList>
    </citation>
    <scope>NUCLEOTIDE SEQUENCE [LARGE SCALE GENOMIC DNA]</scope>
    <source>
        <strain evidence="7 8">RMAS</strain>
    </source>
</reference>
<evidence type="ECO:0000256" key="5">
    <source>
        <dbReference type="ARBA" id="ARBA00023136"/>
    </source>
</evidence>
<keyword evidence="4 6" id="KW-1133">Transmembrane helix</keyword>
<evidence type="ECO:0000256" key="6">
    <source>
        <dbReference type="SAM" id="Phobius"/>
    </source>
</evidence>
<evidence type="ECO:0000256" key="1">
    <source>
        <dbReference type="ARBA" id="ARBA00004141"/>
    </source>
</evidence>
<dbReference type="RefSeq" id="WP_248564253.1">
    <property type="nucleotide sequence ID" value="NZ_AP025698.1"/>
</dbReference>
<evidence type="ECO:0000313" key="7">
    <source>
        <dbReference type="EMBL" id="BDH79946.1"/>
    </source>
</evidence>
<feature type="transmembrane region" description="Helical" evidence="6">
    <location>
        <begin position="78"/>
        <end position="100"/>
    </location>
</feature>
<dbReference type="PIRSF" id="PIRSF005859">
    <property type="entry name" value="PBR"/>
    <property type="match status" value="1"/>
</dbReference>
<dbReference type="CDD" id="cd15904">
    <property type="entry name" value="TSPO_MBR"/>
    <property type="match status" value="1"/>
</dbReference>
<protein>
    <submittedName>
        <fullName evidence="7">TspO/MBR-related protein</fullName>
    </submittedName>
</protein>
<feature type="transmembrane region" description="Helical" evidence="6">
    <location>
        <begin position="7"/>
        <end position="26"/>
    </location>
</feature>
<keyword evidence="3 6" id="KW-0812">Transmembrane</keyword>
<comment type="similarity">
    <text evidence="2">Belongs to the TspO/BZRP family.</text>
</comment>
<evidence type="ECO:0000256" key="2">
    <source>
        <dbReference type="ARBA" id="ARBA00007524"/>
    </source>
</evidence>
<dbReference type="GeneID" id="71965855"/>
<keyword evidence="5 6" id="KW-0472">Membrane</keyword>
<dbReference type="Proteomes" id="UP000831817">
    <property type="component" value="Chromosome"/>
</dbReference>
<accession>A0ABN6PCH2</accession>
<comment type="subcellular location">
    <subcellularLocation>
        <location evidence="1">Membrane</location>
        <topology evidence="1">Multi-pass membrane protein</topology>
    </subcellularLocation>
</comment>
<dbReference type="InterPro" id="IPR004307">
    <property type="entry name" value="TspO_MBR"/>
</dbReference>
<dbReference type="EMBL" id="AP025698">
    <property type="protein sequence ID" value="BDH79946.1"/>
    <property type="molecule type" value="Genomic_DNA"/>
</dbReference>
<evidence type="ECO:0000256" key="4">
    <source>
        <dbReference type="ARBA" id="ARBA00022989"/>
    </source>
</evidence>
<dbReference type="Gene3D" id="1.20.1260.100">
    <property type="entry name" value="TspO/MBR protein"/>
    <property type="match status" value="1"/>
</dbReference>
<keyword evidence="8" id="KW-1185">Reference proteome</keyword>
<name>A0ABN6PCH2_9EURY</name>
<evidence type="ECO:0000313" key="8">
    <source>
        <dbReference type="Proteomes" id="UP000831817"/>
    </source>
</evidence>
<dbReference type="PANTHER" id="PTHR10057:SF0">
    <property type="entry name" value="TRANSLOCATOR PROTEIN"/>
    <property type="match status" value="1"/>
</dbReference>
<feature type="transmembrane region" description="Helical" evidence="6">
    <location>
        <begin position="132"/>
        <end position="153"/>
    </location>
</feature>
<dbReference type="Pfam" id="PF03073">
    <property type="entry name" value="TspO_MBR"/>
    <property type="match status" value="1"/>
</dbReference>
<feature type="transmembrane region" description="Helical" evidence="6">
    <location>
        <begin position="106"/>
        <end position="125"/>
    </location>
</feature>
<sequence length="157" mass="17691">MKEIPKLAVSVFICLIAGFLGSIATISSINTWYASLTKPPWTPPNWLFGPIWTTLYILMGIAAFLVWREGFQKKEVKIALGIFSLQLILNILWSVVFFALKSTLGAFIIIIILWTTILLTMITFYRVSKPAAAILIPYITWVTIATALNYTIYTLNI</sequence>
<dbReference type="InterPro" id="IPR038330">
    <property type="entry name" value="TspO/MBR-related_sf"/>
</dbReference>
<organism evidence="7 8">
    <name type="scientific">Methanothermobacter tenebrarum</name>
    <dbReference type="NCBI Taxonomy" id="680118"/>
    <lineage>
        <taxon>Archaea</taxon>
        <taxon>Methanobacteriati</taxon>
        <taxon>Methanobacteriota</taxon>
        <taxon>Methanomada group</taxon>
        <taxon>Methanobacteria</taxon>
        <taxon>Methanobacteriales</taxon>
        <taxon>Methanobacteriaceae</taxon>
        <taxon>Methanothermobacter</taxon>
    </lineage>
</organism>
<gene>
    <name evidence="7" type="ORF">MTTB_13250</name>
</gene>
<feature type="transmembrane region" description="Helical" evidence="6">
    <location>
        <begin position="46"/>
        <end position="66"/>
    </location>
</feature>
<proteinExistence type="inferred from homology"/>
<dbReference type="PANTHER" id="PTHR10057">
    <property type="entry name" value="PERIPHERAL-TYPE BENZODIAZEPINE RECEPTOR"/>
    <property type="match status" value="1"/>
</dbReference>